<dbReference type="OrthoDB" id="4734452at2"/>
<dbReference type="Proteomes" id="UP000240988">
    <property type="component" value="Unassembled WGS sequence"/>
</dbReference>
<sequence length="201" mass="21737">MLSDPTLRWVVTALFGAGIAAYAYVLVVQRNRSASPLGHVLHLTMAAAMILMAWRIGMELSAVVPMIFFGVAGVGFVWAASRASTTTGERLINSYYAAMTAAMVWMYAVMSDLLPRGGGHAAPDSMAMEMPGMRMPGHEMGHATAGIGWIAMVNWTATLGFAVVALYWSCRWVARRQYARVEPLYQACTAAGTATMFFALL</sequence>
<feature type="transmembrane region" description="Helical" evidence="1">
    <location>
        <begin position="92"/>
        <end position="110"/>
    </location>
</feature>
<organism evidence="2 3">
    <name type="scientific">Mycobacterium rhizamassiliense</name>
    <dbReference type="NCBI Taxonomy" id="1841860"/>
    <lineage>
        <taxon>Bacteria</taxon>
        <taxon>Bacillati</taxon>
        <taxon>Actinomycetota</taxon>
        <taxon>Actinomycetes</taxon>
        <taxon>Mycobacteriales</taxon>
        <taxon>Mycobacteriaceae</taxon>
        <taxon>Mycobacterium</taxon>
    </lineage>
</organism>
<feature type="transmembrane region" description="Helical" evidence="1">
    <location>
        <begin position="146"/>
        <end position="168"/>
    </location>
</feature>
<evidence type="ECO:0000313" key="2">
    <source>
        <dbReference type="EMBL" id="SPM32540.1"/>
    </source>
</evidence>
<proteinExistence type="predicted"/>
<evidence type="ECO:0000313" key="3">
    <source>
        <dbReference type="Proteomes" id="UP000240988"/>
    </source>
</evidence>
<keyword evidence="3" id="KW-1185">Reference proteome</keyword>
<dbReference type="EMBL" id="FUFA01000001">
    <property type="protein sequence ID" value="SPM32540.1"/>
    <property type="molecule type" value="Genomic_DNA"/>
</dbReference>
<protein>
    <submittedName>
        <fullName evidence="2">DUF5134 domain-containing protein</fullName>
    </submittedName>
</protein>
<keyword evidence="1" id="KW-0472">Membrane</keyword>
<feature type="transmembrane region" description="Helical" evidence="1">
    <location>
        <begin position="62"/>
        <end position="80"/>
    </location>
</feature>
<dbReference type="InterPro" id="IPR033458">
    <property type="entry name" value="DUF5134"/>
</dbReference>
<gene>
    <name evidence="2" type="ORF">MRAB57_339</name>
</gene>
<reference evidence="2 3" key="1">
    <citation type="submission" date="2017-01" db="EMBL/GenBank/DDBJ databases">
        <authorList>
            <consortium name="Urmite Genomes"/>
        </authorList>
    </citation>
    <scope>NUCLEOTIDE SEQUENCE [LARGE SCALE GENOMIC DNA]</scope>
    <source>
        <strain evidence="2 3">AB57</strain>
    </source>
</reference>
<keyword evidence="1" id="KW-0812">Transmembrane</keyword>
<name>A0A2U3NM17_9MYCO</name>
<evidence type="ECO:0000256" key="1">
    <source>
        <dbReference type="SAM" id="Phobius"/>
    </source>
</evidence>
<feature type="transmembrane region" description="Helical" evidence="1">
    <location>
        <begin position="39"/>
        <end position="56"/>
    </location>
</feature>
<dbReference type="Pfam" id="PF17197">
    <property type="entry name" value="DUF5134"/>
    <property type="match status" value="1"/>
</dbReference>
<feature type="transmembrane region" description="Helical" evidence="1">
    <location>
        <begin position="6"/>
        <end position="27"/>
    </location>
</feature>
<dbReference type="STRING" id="1841860.GCA_900157375_00340"/>
<dbReference type="AlphaFoldDB" id="A0A2U3NM17"/>
<accession>A0A2U3NM17</accession>
<keyword evidence="1" id="KW-1133">Transmembrane helix</keyword>
<dbReference type="RefSeq" id="WP_077086018.1">
    <property type="nucleotide sequence ID" value="NZ_LT721901.1"/>
</dbReference>